<feature type="coiled-coil region" evidence="1">
    <location>
        <begin position="494"/>
        <end position="521"/>
    </location>
</feature>
<evidence type="ECO:0000313" key="4">
    <source>
        <dbReference type="EMBL" id="SFI53710.1"/>
    </source>
</evidence>
<evidence type="ECO:0000256" key="1">
    <source>
        <dbReference type="SAM" id="Coils"/>
    </source>
</evidence>
<protein>
    <submittedName>
        <fullName evidence="4">BlaR1 peptidase M56</fullName>
    </submittedName>
</protein>
<dbReference type="InterPro" id="IPR008756">
    <property type="entry name" value="Peptidase_M56"/>
</dbReference>
<dbReference type="PANTHER" id="PTHR34978">
    <property type="entry name" value="POSSIBLE SENSOR-TRANSDUCER PROTEIN BLAR"/>
    <property type="match status" value="1"/>
</dbReference>
<proteinExistence type="predicted"/>
<gene>
    <name evidence="4" type="ORF">SAMN05443292_2872</name>
</gene>
<feature type="transmembrane region" description="Helical" evidence="2">
    <location>
        <begin position="87"/>
        <end position="111"/>
    </location>
</feature>
<feature type="transmembrane region" description="Helical" evidence="2">
    <location>
        <begin position="263"/>
        <end position="282"/>
    </location>
</feature>
<dbReference type="InterPro" id="IPR052173">
    <property type="entry name" value="Beta-lactam_resp_regulator"/>
</dbReference>
<feature type="domain" description="Peptidase M56" evidence="3">
    <location>
        <begin position="162"/>
        <end position="254"/>
    </location>
</feature>
<keyword evidence="2" id="KW-0812">Transmembrane</keyword>
<dbReference type="CDD" id="cd07341">
    <property type="entry name" value="M56_BlaR1_MecR1_like"/>
    <property type="match status" value="1"/>
</dbReference>
<accession>A0A1I3J0K1</accession>
<keyword evidence="2" id="KW-0472">Membrane</keyword>
<dbReference type="RefSeq" id="WP_090082409.1">
    <property type="nucleotide sequence ID" value="NZ_FOQT01000005.1"/>
</dbReference>
<dbReference type="PANTHER" id="PTHR34978:SF3">
    <property type="entry name" value="SLR0241 PROTEIN"/>
    <property type="match status" value="1"/>
</dbReference>
<dbReference type="Proteomes" id="UP000198931">
    <property type="component" value="Unassembled WGS sequence"/>
</dbReference>
<evidence type="ECO:0000313" key="5">
    <source>
        <dbReference type="Proteomes" id="UP000198931"/>
    </source>
</evidence>
<name>A0A1I3J0K1_9FLAO</name>
<dbReference type="STRING" id="1125876.SAMN05443292_2872"/>
<dbReference type="OrthoDB" id="1522859at2"/>
<keyword evidence="1" id="KW-0175">Coiled coil</keyword>
<keyword evidence="5" id="KW-1185">Reference proteome</keyword>
<feature type="transmembrane region" description="Helical" evidence="2">
    <location>
        <begin position="6"/>
        <end position="25"/>
    </location>
</feature>
<dbReference type="Pfam" id="PF05569">
    <property type="entry name" value="Peptidase_M56"/>
    <property type="match status" value="1"/>
</dbReference>
<keyword evidence="2" id="KW-1133">Transmembrane helix</keyword>
<dbReference type="AlphaFoldDB" id="A0A1I3J0K1"/>
<sequence length="679" mass="78254">METLLIYFGKMILCSGVMFGYYFVFLKDKTFHHYNRFYLLSILFLSIFLPLIKIDYFTIEVNPDFFLLLKNLQTVSPQNLKQNDFNIYPFLFSVIGLVSVFFILKFLFGLIKIQKLKVKFPKTEFEGIKFYETPLEDAPFSFFRNLFWKDSIELQSDLGRQILKHEMVHIEQKHTWDKIIMSVVNSLFWFNPIFHLIKKEIFLIHEYLADKKTVKQSDTKAFAQMLLASHFTGTSLPATSPFLSSNLKKRIIMLKKSHTKFSYLRKISALPIVFFLAFAYLVNAKNREINLTNQEISKAVSKIKNDTIKPTINVSLVKDDKGNFEDKIIAENDKALFKIGSREVIKAEYLKYYRENKNSKKAGFYSDKIKDGITVFGVTDLKDSENVSNGNITKNKQEIYATTSILSDTDPKLKNTSSNYTVTSNYSENLSINPLEDALKNTTGSDTFRIDSKEVSKSEFEYYYRKNYGQKTISFGFSKLALEEKNGTKHFYAVQNNNLALTNAELKAKVLEQRKRAIEEGKEAKFKAEAARFKAESADLAKTVATENLKDKGNPNQNNPWILKSEAPKTSFFENKNVKYYVDGKLVEGSTWKEILPENIKQVNVVRNPGQKNGGIVYIVTKDSPLENIPTQFDRIYINGKAATQNELFKLSKDSIETQNIKKNNENGKSFNEIRITTK</sequence>
<evidence type="ECO:0000259" key="3">
    <source>
        <dbReference type="Pfam" id="PF05569"/>
    </source>
</evidence>
<reference evidence="4 5" key="1">
    <citation type="submission" date="2016-10" db="EMBL/GenBank/DDBJ databases">
        <authorList>
            <person name="de Groot N.N."/>
        </authorList>
    </citation>
    <scope>NUCLEOTIDE SEQUENCE [LARGE SCALE GENOMIC DNA]</scope>
    <source>
        <strain evidence="4 5">DSM 26000</strain>
    </source>
</reference>
<organism evidence="4 5">
    <name type="scientific">Halpernia frigidisoli</name>
    <dbReference type="NCBI Taxonomy" id="1125876"/>
    <lineage>
        <taxon>Bacteria</taxon>
        <taxon>Pseudomonadati</taxon>
        <taxon>Bacteroidota</taxon>
        <taxon>Flavobacteriia</taxon>
        <taxon>Flavobacteriales</taxon>
        <taxon>Weeksellaceae</taxon>
        <taxon>Chryseobacterium group</taxon>
        <taxon>Halpernia</taxon>
    </lineage>
</organism>
<dbReference type="EMBL" id="FOQT01000005">
    <property type="protein sequence ID" value="SFI53710.1"/>
    <property type="molecule type" value="Genomic_DNA"/>
</dbReference>
<evidence type="ECO:0000256" key="2">
    <source>
        <dbReference type="SAM" id="Phobius"/>
    </source>
</evidence>
<feature type="transmembrane region" description="Helical" evidence="2">
    <location>
        <begin position="37"/>
        <end position="59"/>
    </location>
</feature>